<name>A0A1I4X714_9PROT</name>
<accession>A0A1I4X714</accession>
<keyword evidence="2" id="KW-1185">Reference proteome</keyword>
<proteinExistence type="predicted"/>
<gene>
    <name evidence="1" type="ORF">SAMN05421863_11402</name>
</gene>
<evidence type="ECO:0000313" key="1">
    <source>
        <dbReference type="EMBL" id="SFN21761.1"/>
    </source>
</evidence>
<evidence type="ECO:0000313" key="2">
    <source>
        <dbReference type="Proteomes" id="UP000183287"/>
    </source>
</evidence>
<dbReference type="AlphaFoldDB" id="A0A1I4X714"/>
<dbReference type="Proteomes" id="UP000183287">
    <property type="component" value="Unassembled WGS sequence"/>
</dbReference>
<sequence>MGQKQEEFQVNTTEAPHLDFVGVETTIGEGSGERAFIAWQYDNSQIGGGTSDFGIRGRPLRIISSGGFE</sequence>
<protein>
    <submittedName>
        <fullName evidence="1">Uncharacterized protein</fullName>
    </submittedName>
</protein>
<dbReference type="RefSeq" id="WP_074907491.1">
    <property type="nucleotide sequence ID" value="NZ_FOUB01000140.1"/>
</dbReference>
<reference evidence="2" key="1">
    <citation type="submission" date="2016-10" db="EMBL/GenBank/DDBJ databases">
        <authorList>
            <person name="Varghese N."/>
            <person name="Submissions S."/>
        </authorList>
    </citation>
    <scope>NUCLEOTIDE SEQUENCE [LARGE SCALE GENOMIC DNA]</scope>
    <source>
        <strain evidence="2">Nm44</strain>
    </source>
</reference>
<dbReference type="EMBL" id="FOUB01000140">
    <property type="protein sequence ID" value="SFN21761.1"/>
    <property type="molecule type" value="Genomic_DNA"/>
</dbReference>
<organism evidence="1 2">
    <name type="scientific">Nitrosomonas communis</name>
    <dbReference type="NCBI Taxonomy" id="44574"/>
    <lineage>
        <taxon>Bacteria</taxon>
        <taxon>Pseudomonadati</taxon>
        <taxon>Pseudomonadota</taxon>
        <taxon>Betaproteobacteria</taxon>
        <taxon>Nitrosomonadales</taxon>
        <taxon>Nitrosomonadaceae</taxon>
        <taxon>Nitrosomonas</taxon>
    </lineage>
</organism>